<evidence type="ECO:0000313" key="1">
    <source>
        <dbReference type="EMBL" id="MDF9279286.1"/>
    </source>
</evidence>
<dbReference type="RefSeq" id="WP_277359631.1">
    <property type="nucleotide sequence ID" value="NZ_JAROKN010000069.1"/>
</dbReference>
<comment type="caution">
    <text evidence="1">The sequence shown here is derived from an EMBL/GenBank/DDBJ whole genome shotgun (WGS) entry which is preliminary data.</text>
</comment>
<dbReference type="Proteomes" id="UP001220456">
    <property type="component" value="Unassembled WGS sequence"/>
</dbReference>
<gene>
    <name evidence="1" type="ORF">P4U43_15965</name>
</gene>
<dbReference type="EMBL" id="JAROKN010000069">
    <property type="protein sequence ID" value="MDF9279286.1"/>
    <property type="molecule type" value="Genomic_DNA"/>
</dbReference>
<protein>
    <submittedName>
        <fullName evidence="1">Uncharacterized protein</fullName>
    </submittedName>
</protein>
<keyword evidence="2" id="KW-1185">Reference proteome</keyword>
<organism evidence="1 2">
    <name type="scientific">Arthrobacter vasquezii</name>
    <dbReference type="NCBI Taxonomy" id="2977629"/>
    <lineage>
        <taxon>Bacteria</taxon>
        <taxon>Bacillati</taxon>
        <taxon>Actinomycetota</taxon>
        <taxon>Actinomycetes</taxon>
        <taxon>Micrococcales</taxon>
        <taxon>Micrococcaceae</taxon>
        <taxon>Arthrobacter</taxon>
    </lineage>
</organism>
<reference evidence="1 2" key="1">
    <citation type="journal article" date="2023" name="Int. J. Syst. Evol. Microbiol.">
        <title>Arthrobacter vasquezii sp. nov., isolated from a soil sample from Union Glacier, Antarctica.</title>
        <authorList>
            <person name="Valenzuela-Ibaceta F."/>
            <person name="Carrasco V."/>
            <person name="Lagos-Moraga S."/>
            <person name="Dietz-Vargas C."/>
            <person name="Navarro C.A."/>
            <person name="Perez-Donoso J.M."/>
        </authorList>
    </citation>
    <scope>NUCLEOTIDE SEQUENCE [LARGE SCALE GENOMIC DNA]</scope>
    <source>
        <strain evidence="1 2">EH-1B-1</strain>
    </source>
</reference>
<evidence type="ECO:0000313" key="2">
    <source>
        <dbReference type="Proteomes" id="UP001220456"/>
    </source>
</evidence>
<proteinExistence type="predicted"/>
<accession>A0ABT6CZT4</accession>
<name>A0ABT6CZT4_9MICC</name>
<sequence length="86" mass="9608">MEDLDDEHAAGLKTHYPREKAAVPPNSALAIAGLERVRAEMITTVLAIRERYEDHVDDLGQRLLSAAVQNVVSLDGRLQQMRETLK</sequence>